<dbReference type="EMBL" id="JADINC010000056">
    <property type="protein sequence ID" value="MBO8425531.1"/>
    <property type="molecule type" value="Genomic_DNA"/>
</dbReference>
<dbReference type="NCBIfam" id="TIGR00275">
    <property type="entry name" value="aminoacetone oxidase family FAD-binding enzyme"/>
    <property type="match status" value="1"/>
</dbReference>
<dbReference type="Gene3D" id="1.10.8.260">
    <property type="entry name" value="HI0933 insert domain-like"/>
    <property type="match status" value="1"/>
</dbReference>
<dbReference type="PANTHER" id="PTHR42887">
    <property type="entry name" value="OS12G0638800 PROTEIN"/>
    <property type="match status" value="1"/>
</dbReference>
<evidence type="ECO:0000256" key="2">
    <source>
        <dbReference type="ARBA" id="ARBA00022630"/>
    </source>
</evidence>
<feature type="domain" description="RsdA/BaiN/AoA(So)-like Rossmann fold-like" evidence="4">
    <location>
        <begin position="5"/>
        <end position="381"/>
    </location>
</feature>
<dbReference type="InterPro" id="IPR055178">
    <property type="entry name" value="RsdA/BaiN/AoA(So)-like_dom"/>
</dbReference>
<dbReference type="AlphaFoldDB" id="A0A9D9DE00"/>
<dbReference type="Gene3D" id="3.50.50.60">
    <property type="entry name" value="FAD/NAD(P)-binding domain"/>
    <property type="match status" value="1"/>
</dbReference>
<dbReference type="InterPro" id="IPR004792">
    <property type="entry name" value="BaiN-like"/>
</dbReference>
<evidence type="ECO:0000259" key="4">
    <source>
        <dbReference type="Pfam" id="PF03486"/>
    </source>
</evidence>
<keyword evidence="3" id="KW-0274">FAD</keyword>
<dbReference type="SUPFAM" id="SSF51905">
    <property type="entry name" value="FAD/NAD(P)-binding domain"/>
    <property type="match status" value="1"/>
</dbReference>
<keyword evidence="2" id="KW-0285">Flavoprotein</keyword>
<accession>A0A9D9DE00</accession>
<dbReference type="Pfam" id="PF22780">
    <property type="entry name" value="HI0933_like_1st"/>
    <property type="match status" value="1"/>
</dbReference>
<reference evidence="6" key="1">
    <citation type="submission" date="2020-10" db="EMBL/GenBank/DDBJ databases">
        <authorList>
            <person name="Gilroy R."/>
        </authorList>
    </citation>
    <scope>NUCLEOTIDE SEQUENCE</scope>
    <source>
        <strain evidence="6">8207</strain>
    </source>
</reference>
<feature type="domain" description="RsdA/BaiN/AoA(So)-like insert" evidence="5">
    <location>
        <begin position="208"/>
        <end position="311"/>
    </location>
</feature>
<dbReference type="Pfam" id="PF03486">
    <property type="entry name" value="HI0933_like"/>
    <property type="match status" value="1"/>
</dbReference>
<organism evidence="6 7">
    <name type="scientific">Candidatus Enterousia avistercoris</name>
    <dbReference type="NCBI Taxonomy" id="2840788"/>
    <lineage>
        <taxon>Bacteria</taxon>
        <taxon>Pseudomonadati</taxon>
        <taxon>Pseudomonadota</taxon>
        <taxon>Alphaproteobacteria</taxon>
        <taxon>Candidatus Enterousia</taxon>
    </lineage>
</organism>
<comment type="caution">
    <text evidence="6">The sequence shown here is derived from an EMBL/GenBank/DDBJ whole genome shotgun (WGS) entry which is preliminary data.</text>
</comment>
<dbReference type="InterPro" id="IPR036188">
    <property type="entry name" value="FAD/NAD-bd_sf"/>
</dbReference>
<dbReference type="Gene3D" id="2.40.30.10">
    <property type="entry name" value="Translation factors"/>
    <property type="match status" value="1"/>
</dbReference>
<evidence type="ECO:0000259" key="5">
    <source>
        <dbReference type="Pfam" id="PF22780"/>
    </source>
</evidence>
<dbReference type="Proteomes" id="UP000823630">
    <property type="component" value="Unassembled WGS sequence"/>
</dbReference>
<dbReference type="PANTHER" id="PTHR42887:SF2">
    <property type="entry name" value="OS12G0638800 PROTEIN"/>
    <property type="match status" value="1"/>
</dbReference>
<evidence type="ECO:0000313" key="7">
    <source>
        <dbReference type="Proteomes" id="UP000823630"/>
    </source>
</evidence>
<evidence type="ECO:0000313" key="6">
    <source>
        <dbReference type="EMBL" id="MBO8425531.1"/>
    </source>
</evidence>
<sequence>MKKYDIIIIGAGAAGLMAATVALARGKRVAVIDMGDAPARKVAVSGGGRCNFTNAAVATNRYFGENPKFIRSAIARTTPTDILDWVSKHNIQWVEKAPGQYFCAGGADDVVHALVHDARGADFFMKTTVKHVCWDNYLFHVHTNNGEFISASVIVTTGGISFPAMGVSDIGYKIAKHFGHRIIPPRPALVAVAADIFNGVPAGTTTNVEISIGHEKIRDSMLITHFGIGGPAVYRATVRDLSDWKINLTPGIDAYELLRAAKQTRGRQSVSTVLGEYMSVRLAKWVCDNAKNIADYKDTELRAIATRINHIIIPRESIKSHGLQSAEVVRGGIDTHDISSKTMESKLRPGLFFAGEVLDIAGDLGGFNLHWAWASGRAAGENA</sequence>
<dbReference type="SUPFAM" id="SSF160996">
    <property type="entry name" value="HI0933 insert domain-like"/>
    <property type="match status" value="1"/>
</dbReference>
<comment type="cofactor">
    <cofactor evidence="1">
        <name>FAD</name>
        <dbReference type="ChEBI" id="CHEBI:57692"/>
    </cofactor>
</comment>
<evidence type="ECO:0000256" key="3">
    <source>
        <dbReference type="ARBA" id="ARBA00022827"/>
    </source>
</evidence>
<name>A0A9D9DE00_9PROT</name>
<proteinExistence type="predicted"/>
<dbReference type="PRINTS" id="PR00411">
    <property type="entry name" value="PNDRDTASEI"/>
</dbReference>
<dbReference type="InterPro" id="IPR023166">
    <property type="entry name" value="BaiN-like_dom_sf"/>
</dbReference>
<dbReference type="InterPro" id="IPR057661">
    <property type="entry name" value="RsdA/BaiN/AoA(So)_Rossmann"/>
</dbReference>
<protein>
    <submittedName>
        <fullName evidence="6">Aminoacetone oxidase family FAD-binding enzyme</fullName>
    </submittedName>
</protein>
<reference evidence="6" key="2">
    <citation type="journal article" date="2021" name="PeerJ">
        <title>Extensive microbial diversity within the chicken gut microbiome revealed by metagenomics and culture.</title>
        <authorList>
            <person name="Gilroy R."/>
            <person name="Ravi A."/>
            <person name="Getino M."/>
            <person name="Pursley I."/>
            <person name="Horton D.L."/>
            <person name="Alikhan N.F."/>
            <person name="Baker D."/>
            <person name="Gharbi K."/>
            <person name="Hall N."/>
            <person name="Watson M."/>
            <person name="Adriaenssens E.M."/>
            <person name="Foster-Nyarko E."/>
            <person name="Jarju S."/>
            <person name="Secka A."/>
            <person name="Antonio M."/>
            <person name="Oren A."/>
            <person name="Chaudhuri R.R."/>
            <person name="La Ragione R."/>
            <person name="Hildebrand F."/>
            <person name="Pallen M.J."/>
        </authorList>
    </citation>
    <scope>NUCLEOTIDE SEQUENCE</scope>
    <source>
        <strain evidence="6">8207</strain>
    </source>
</reference>
<gene>
    <name evidence="6" type="ORF">IAC69_03580</name>
</gene>
<evidence type="ECO:0000256" key="1">
    <source>
        <dbReference type="ARBA" id="ARBA00001974"/>
    </source>
</evidence>